<reference evidence="4" key="1">
    <citation type="submission" date="2020-08" db="EMBL/GenBank/DDBJ databases">
        <title>Genome public.</title>
        <authorList>
            <person name="Liu C."/>
            <person name="Sun Q."/>
        </authorList>
    </citation>
    <scope>NUCLEOTIDE SEQUENCE</scope>
    <source>
        <strain evidence="4">NSJ-31</strain>
    </source>
</reference>
<keyword evidence="3" id="KW-0732">Signal</keyword>
<dbReference type="Proteomes" id="UP000653127">
    <property type="component" value="Unassembled WGS sequence"/>
</dbReference>
<organism evidence="4 5">
    <name type="scientific">Ligaoa zhengdingensis</name>
    <dbReference type="NCBI Taxonomy" id="2763658"/>
    <lineage>
        <taxon>Bacteria</taxon>
        <taxon>Bacillati</taxon>
        <taxon>Bacillota</taxon>
        <taxon>Clostridia</taxon>
        <taxon>Eubacteriales</taxon>
        <taxon>Oscillospiraceae</taxon>
        <taxon>Ligaoa</taxon>
    </lineage>
</organism>
<feature type="transmembrane region" description="Helical" evidence="2">
    <location>
        <begin position="370"/>
        <end position="388"/>
    </location>
</feature>
<dbReference type="EMBL" id="JACRST010000007">
    <property type="protein sequence ID" value="MBC8546584.1"/>
    <property type="molecule type" value="Genomic_DNA"/>
</dbReference>
<keyword evidence="2" id="KW-0812">Transmembrane</keyword>
<feature type="compositionally biased region" description="Low complexity" evidence="1">
    <location>
        <begin position="302"/>
        <end position="335"/>
    </location>
</feature>
<evidence type="ECO:0000256" key="2">
    <source>
        <dbReference type="SAM" id="Phobius"/>
    </source>
</evidence>
<feature type="region of interest" description="Disordered" evidence="1">
    <location>
        <begin position="257"/>
        <end position="361"/>
    </location>
</feature>
<proteinExistence type="predicted"/>
<comment type="caution">
    <text evidence="4">The sequence shown here is derived from an EMBL/GenBank/DDBJ whole genome shotgun (WGS) entry which is preliminary data.</text>
</comment>
<evidence type="ECO:0000313" key="4">
    <source>
        <dbReference type="EMBL" id="MBC8546584.1"/>
    </source>
</evidence>
<evidence type="ECO:0000313" key="5">
    <source>
        <dbReference type="Proteomes" id="UP000653127"/>
    </source>
</evidence>
<dbReference type="RefSeq" id="WP_249282662.1">
    <property type="nucleotide sequence ID" value="NZ_JACRST010000007.1"/>
</dbReference>
<sequence length="391" mass="40370">MKSIAAHLCAVLCGVVLLCPVKAYAAVLIDDFADARGDDWHSYQNLGSPSLTVGAEMGWPGAPDASAMPLSGAGGTASALYAVSGTQTVEVALYSAFSTLALRRADRYELGLFSDSDRSSALKPLISEDGRALYLSTPDAGWRELRCTADYRYAFVEPAGAPSRAYPYGLSVYASSDGKSFSQVSCPAAGLRSALLEGGDYAYYYETYRCAVPSGTRFLRLDLREVRSFSLEGGGTQGNLTPGSLRFAQARFEGDSVQKGSFSALPDESSSSGSSTGGGSDPDVQRPGGSAEEDEPSEERSASSSKAASSSRSSPPPSASKSAPKSSSSASSEPSVQEKVSAAERSASSTAPGGAIELEPVAGTAQTKKAVAGGVYIVAALILLAFAARKK</sequence>
<accession>A0A926E009</accession>
<dbReference type="AlphaFoldDB" id="A0A926E009"/>
<evidence type="ECO:0000256" key="1">
    <source>
        <dbReference type="SAM" id="MobiDB-lite"/>
    </source>
</evidence>
<feature type="signal peptide" evidence="3">
    <location>
        <begin position="1"/>
        <end position="25"/>
    </location>
</feature>
<gene>
    <name evidence="4" type="ORF">H8711_06500</name>
</gene>
<evidence type="ECO:0000256" key="3">
    <source>
        <dbReference type="SAM" id="SignalP"/>
    </source>
</evidence>
<name>A0A926E009_9FIRM</name>
<keyword evidence="2" id="KW-1133">Transmembrane helix</keyword>
<feature type="chain" id="PRO_5037795442" evidence="3">
    <location>
        <begin position="26"/>
        <end position="391"/>
    </location>
</feature>
<keyword evidence="2" id="KW-0472">Membrane</keyword>
<protein>
    <submittedName>
        <fullName evidence="4">Uncharacterized protein</fullName>
    </submittedName>
</protein>
<keyword evidence="5" id="KW-1185">Reference proteome</keyword>